<feature type="transmembrane region" description="Helical" evidence="1">
    <location>
        <begin position="310"/>
        <end position="330"/>
    </location>
</feature>
<keyword evidence="1" id="KW-1133">Transmembrane helix</keyword>
<proteinExistence type="predicted"/>
<accession>M0B983</accession>
<gene>
    <name evidence="2" type="ORF">C482_00315</name>
</gene>
<keyword evidence="1" id="KW-0472">Membrane</keyword>
<dbReference type="PATRIC" id="fig|1227492.4.peg.44"/>
<feature type="transmembrane region" description="Helical" evidence="1">
    <location>
        <begin position="412"/>
        <end position="435"/>
    </location>
</feature>
<feature type="transmembrane region" description="Helical" evidence="1">
    <location>
        <begin position="447"/>
        <end position="466"/>
    </location>
</feature>
<comment type="caution">
    <text evidence="2">The sequence shown here is derived from an EMBL/GenBank/DDBJ whole genome shotgun (WGS) entry which is preliminary data.</text>
</comment>
<dbReference type="Proteomes" id="UP000011693">
    <property type="component" value="Unassembled WGS sequence"/>
</dbReference>
<feature type="transmembrane region" description="Helical" evidence="1">
    <location>
        <begin position="114"/>
        <end position="134"/>
    </location>
</feature>
<name>M0B983_9EURY</name>
<feature type="transmembrane region" description="Helical" evidence="1">
    <location>
        <begin position="242"/>
        <end position="263"/>
    </location>
</feature>
<feature type="transmembrane region" description="Helical" evidence="1">
    <location>
        <begin position="371"/>
        <end position="391"/>
    </location>
</feature>
<dbReference type="EMBL" id="AOIN01000008">
    <property type="protein sequence ID" value="ELZ06219.1"/>
    <property type="molecule type" value="Genomic_DNA"/>
</dbReference>
<feature type="transmembrane region" description="Helical" evidence="1">
    <location>
        <begin position="154"/>
        <end position="176"/>
    </location>
</feature>
<evidence type="ECO:0000313" key="3">
    <source>
        <dbReference type="Proteomes" id="UP000011693"/>
    </source>
</evidence>
<dbReference type="RefSeq" id="WP_006165263.1">
    <property type="nucleotide sequence ID" value="NZ_AOIN01000008.1"/>
</dbReference>
<keyword evidence="3" id="KW-1185">Reference proteome</keyword>
<feature type="transmembrane region" description="Helical" evidence="1">
    <location>
        <begin position="57"/>
        <end position="76"/>
    </location>
</feature>
<organism evidence="2 3">
    <name type="scientific">Natrialba chahannaoensis JCM 10990</name>
    <dbReference type="NCBI Taxonomy" id="1227492"/>
    <lineage>
        <taxon>Archaea</taxon>
        <taxon>Methanobacteriati</taxon>
        <taxon>Methanobacteriota</taxon>
        <taxon>Stenosarchaea group</taxon>
        <taxon>Halobacteria</taxon>
        <taxon>Halobacteriales</taxon>
        <taxon>Natrialbaceae</taxon>
        <taxon>Natrialba</taxon>
    </lineage>
</organism>
<feature type="transmembrane region" description="Helical" evidence="1">
    <location>
        <begin position="342"/>
        <end position="359"/>
    </location>
</feature>
<evidence type="ECO:0000256" key="1">
    <source>
        <dbReference type="SAM" id="Phobius"/>
    </source>
</evidence>
<feature type="transmembrane region" description="Helical" evidence="1">
    <location>
        <begin position="82"/>
        <end position="102"/>
    </location>
</feature>
<feature type="transmembrane region" description="Helical" evidence="1">
    <location>
        <begin position="275"/>
        <end position="298"/>
    </location>
</feature>
<dbReference type="AlphaFoldDB" id="M0B983"/>
<dbReference type="STRING" id="1227492.C482_00315"/>
<dbReference type="OrthoDB" id="170880at2157"/>
<sequence length="467" mass="46351">MSAPTRLPQTTARAIAVIAAGGTAALASVEPAVAVAALCGLALSGTVVRFEGAHRQITLAAALVPALALVTTAVVVQPGTRAAVALTVIGVFLGAGVGGTLFGSSSTVARDRVAVAMVLAAALTAIAALAVFAIQSIGSWQGVLESLLWQTGDGVGGLFIAFVVTALAGVAAVAALPDAVFTTARRRDEATAIRYALTSSIGVLLVATLVGGTALVVIGWYLPPVGWLVERVLASDLVRGVLFALTLVGVTIAALGGVVRRFWDQTTGASETSAIVPVVVGTTVGTGLTVLLAGGVGIRLGSTAVETVGALFAVTMIVLAIVSVIVWHAGALGNGSLSKSPYVVATTLAAGGLILGVLAEQELTGTGLAAVRAGLPTFVVIGAALLCYDLGRHGRSLAREIGPIGASPTPQLVRIGWSGAVASGGVVAAVCGFWLATMFQPTLSVPATVGVVVGFGVLVVGARVLLR</sequence>
<feature type="transmembrane region" description="Helical" evidence="1">
    <location>
        <begin position="197"/>
        <end position="222"/>
    </location>
</feature>
<keyword evidence="1" id="KW-0812">Transmembrane</keyword>
<reference evidence="2 3" key="1">
    <citation type="journal article" date="2014" name="PLoS Genet.">
        <title>Phylogenetically driven sequencing of extremely halophilic archaea reveals strategies for static and dynamic osmo-response.</title>
        <authorList>
            <person name="Becker E.A."/>
            <person name="Seitzer P.M."/>
            <person name="Tritt A."/>
            <person name="Larsen D."/>
            <person name="Krusor M."/>
            <person name="Yao A.I."/>
            <person name="Wu D."/>
            <person name="Madern D."/>
            <person name="Eisen J.A."/>
            <person name="Darling A.E."/>
            <person name="Facciotti M.T."/>
        </authorList>
    </citation>
    <scope>NUCLEOTIDE SEQUENCE [LARGE SCALE GENOMIC DNA]</scope>
    <source>
        <strain evidence="2 3">JCM 10990</strain>
    </source>
</reference>
<protein>
    <submittedName>
        <fullName evidence="2">Uncharacterized protein</fullName>
    </submittedName>
</protein>
<evidence type="ECO:0000313" key="2">
    <source>
        <dbReference type="EMBL" id="ELZ06219.1"/>
    </source>
</evidence>